<gene>
    <name evidence="1" type="ORF">SOIL9_77690</name>
</gene>
<dbReference type="EMBL" id="LR593886">
    <property type="protein sequence ID" value="VTS01678.1"/>
    <property type="molecule type" value="Genomic_DNA"/>
</dbReference>
<name>A0A6P2DIF7_9BACT</name>
<dbReference type="AlphaFoldDB" id="A0A6P2DIF7"/>
<organism evidence="1 2">
    <name type="scientific">Gemmata massiliana</name>
    <dbReference type="NCBI Taxonomy" id="1210884"/>
    <lineage>
        <taxon>Bacteria</taxon>
        <taxon>Pseudomonadati</taxon>
        <taxon>Planctomycetota</taxon>
        <taxon>Planctomycetia</taxon>
        <taxon>Gemmatales</taxon>
        <taxon>Gemmataceae</taxon>
        <taxon>Gemmata</taxon>
    </lineage>
</organism>
<protein>
    <submittedName>
        <fullName evidence="1">Uncharacterized protein</fullName>
    </submittedName>
</protein>
<keyword evidence="2" id="KW-1185">Reference proteome</keyword>
<dbReference type="KEGG" id="gms:SOIL9_77690"/>
<evidence type="ECO:0000313" key="2">
    <source>
        <dbReference type="Proteomes" id="UP000464178"/>
    </source>
</evidence>
<dbReference type="Proteomes" id="UP000464178">
    <property type="component" value="Chromosome"/>
</dbReference>
<sequence length="94" mass="10219">MPMPTKSPLPFRDSSDSADIFALQEAAGGKMAYYASNLCLENEIEAEALLSAFTTAEADPQEGEIVVDFEIIATGECCRLMEEAQSDHEALEQD</sequence>
<proteinExistence type="predicted"/>
<reference evidence="1 2" key="1">
    <citation type="submission" date="2019-05" db="EMBL/GenBank/DDBJ databases">
        <authorList>
            <consortium name="Science for Life Laboratories"/>
        </authorList>
    </citation>
    <scope>NUCLEOTIDE SEQUENCE [LARGE SCALE GENOMIC DNA]</scope>
    <source>
        <strain evidence="1">Soil9</strain>
    </source>
</reference>
<evidence type="ECO:0000313" key="1">
    <source>
        <dbReference type="EMBL" id="VTS01678.1"/>
    </source>
</evidence>
<accession>A0A6P2DIF7</accession>